<proteinExistence type="predicted"/>
<evidence type="ECO:0008006" key="4">
    <source>
        <dbReference type="Google" id="ProtNLM"/>
    </source>
</evidence>
<keyword evidence="3" id="KW-1185">Reference proteome</keyword>
<comment type="caution">
    <text evidence="2">The sequence shown here is derived from an EMBL/GenBank/DDBJ whole genome shotgun (WGS) entry which is preliminary data.</text>
</comment>
<accession>A0A372MJN4</accession>
<gene>
    <name evidence="2" type="ORF">DYP60_03375</name>
</gene>
<reference evidence="2 3" key="2">
    <citation type="submission" date="2018-09" db="EMBL/GenBank/DDBJ databases">
        <title>Genome of Sphaerochaeta halotolerans strain 4-11.</title>
        <authorList>
            <person name="Nazina T.N."/>
            <person name="Sokolova D.S."/>
        </authorList>
    </citation>
    <scope>NUCLEOTIDE SEQUENCE [LARGE SCALE GENOMIC DNA]</scope>
    <source>
        <strain evidence="2 3">4-11</strain>
    </source>
</reference>
<dbReference type="Proteomes" id="UP000264002">
    <property type="component" value="Unassembled WGS sequence"/>
</dbReference>
<evidence type="ECO:0000313" key="3">
    <source>
        <dbReference type="Proteomes" id="UP000264002"/>
    </source>
</evidence>
<feature type="chain" id="PRO_5016671602" description="S-layer homology domain-containing protein" evidence="1">
    <location>
        <begin position="23"/>
        <end position="77"/>
    </location>
</feature>
<dbReference type="EMBL" id="QUWK01000003">
    <property type="protein sequence ID" value="RFU95526.1"/>
    <property type="molecule type" value="Genomic_DNA"/>
</dbReference>
<sequence length="77" mass="8351">MRITRALVCCLVGCLMSASIFGAVNQQEVYSLDSDVYDAIEALYIHQGLSLPSTTGPYSQAELSLMVDRRLGPQLGL</sequence>
<dbReference type="RefSeq" id="WP_117329474.1">
    <property type="nucleotide sequence ID" value="NZ_QUWK01000003.1"/>
</dbReference>
<reference evidence="3" key="1">
    <citation type="submission" date="2018-08" db="EMBL/GenBank/DDBJ databases">
        <authorList>
            <person name="Grouzdev D.S."/>
            <person name="Krutkina M.S."/>
        </authorList>
    </citation>
    <scope>NUCLEOTIDE SEQUENCE [LARGE SCALE GENOMIC DNA]</scope>
    <source>
        <strain evidence="3">4-11</strain>
    </source>
</reference>
<protein>
    <recommendedName>
        <fullName evidence="4">S-layer homology domain-containing protein</fullName>
    </recommendedName>
</protein>
<name>A0A372MJN4_9SPIR</name>
<keyword evidence="1" id="KW-0732">Signal</keyword>
<evidence type="ECO:0000256" key="1">
    <source>
        <dbReference type="SAM" id="SignalP"/>
    </source>
</evidence>
<evidence type="ECO:0000313" key="2">
    <source>
        <dbReference type="EMBL" id="RFU95526.1"/>
    </source>
</evidence>
<dbReference type="AlphaFoldDB" id="A0A372MJN4"/>
<feature type="signal peptide" evidence="1">
    <location>
        <begin position="1"/>
        <end position="22"/>
    </location>
</feature>
<organism evidence="2 3">
    <name type="scientific">Sphaerochaeta halotolerans</name>
    <dbReference type="NCBI Taxonomy" id="2293840"/>
    <lineage>
        <taxon>Bacteria</taxon>
        <taxon>Pseudomonadati</taxon>
        <taxon>Spirochaetota</taxon>
        <taxon>Spirochaetia</taxon>
        <taxon>Spirochaetales</taxon>
        <taxon>Sphaerochaetaceae</taxon>
        <taxon>Sphaerochaeta</taxon>
    </lineage>
</organism>